<name>A0A448L4N9_9BACT</name>
<keyword evidence="1" id="KW-1133">Transmembrane helix</keyword>
<protein>
    <submittedName>
        <fullName evidence="2">Uncharacterized protein</fullName>
    </submittedName>
</protein>
<dbReference type="EMBL" id="LR134384">
    <property type="protein sequence ID" value="VEH14954.1"/>
    <property type="molecule type" value="Genomic_DNA"/>
</dbReference>
<feature type="transmembrane region" description="Helical" evidence="1">
    <location>
        <begin position="6"/>
        <end position="23"/>
    </location>
</feature>
<dbReference type="RefSeq" id="WP_018919897.1">
    <property type="nucleotide sequence ID" value="NZ_LR134384.1"/>
</dbReference>
<gene>
    <name evidence="2" type="ORF">NCTC13071_00940</name>
</gene>
<dbReference type="KEGG" id="poc:NCTC13071_00940"/>
<evidence type="ECO:0000313" key="3">
    <source>
        <dbReference type="Proteomes" id="UP000274578"/>
    </source>
</evidence>
<reference evidence="2 3" key="1">
    <citation type="submission" date="2018-12" db="EMBL/GenBank/DDBJ databases">
        <authorList>
            <consortium name="Pathogen Informatics"/>
        </authorList>
    </citation>
    <scope>NUCLEOTIDE SEQUENCE [LARGE SCALE GENOMIC DNA]</scope>
    <source>
        <strain evidence="2 3">NCTC13071</strain>
    </source>
</reference>
<proteinExistence type="predicted"/>
<keyword evidence="1" id="KW-0472">Membrane</keyword>
<feature type="transmembrane region" description="Helical" evidence="1">
    <location>
        <begin position="43"/>
        <end position="62"/>
    </location>
</feature>
<organism evidence="2 3">
    <name type="scientific">Segatella oris</name>
    <dbReference type="NCBI Taxonomy" id="28135"/>
    <lineage>
        <taxon>Bacteria</taxon>
        <taxon>Pseudomonadati</taxon>
        <taxon>Bacteroidota</taxon>
        <taxon>Bacteroidia</taxon>
        <taxon>Bacteroidales</taxon>
        <taxon>Prevotellaceae</taxon>
        <taxon>Segatella</taxon>
    </lineage>
</organism>
<dbReference type="AlphaFoldDB" id="A0A448L4N9"/>
<sequence>MANSIFVAVVFALAFIANLYDLIINAPKIEDEEKRKKRTIRDVLFTIVWGVLLIFRIIYIMHLR</sequence>
<accession>A0A448L4N9</accession>
<dbReference type="Proteomes" id="UP000274578">
    <property type="component" value="Chromosome 1"/>
</dbReference>
<evidence type="ECO:0000256" key="1">
    <source>
        <dbReference type="SAM" id="Phobius"/>
    </source>
</evidence>
<keyword evidence="1" id="KW-0812">Transmembrane</keyword>
<evidence type="ECO:0000313" key="2">
    <source>
        <dbReference type="EMBL" id="VEH14954.1"/>
    </source>
</evidence>
<dbReference type="GeneID" id="85011810"/>